<dbReference type="InterPro" id="IPR040758">
    <property type="entry name" value="PrmC_N"/>
</dbReference>
<dbReference type="InterPro" id="IPR007848">
    <property type="entry name" value="Small_mtfrase_dom"/>
</dbReference>
<proteinExistence type="inferred from homology"/>
<protein>
    <recommendedName>
        <fullName evidence="5">Release factor glutamine methyltransferase</fullName>
        <shortName evidence="5">RF MTase</shortName>
        <ecNumber evidence="5">2.1.1.297</ecNumber>
    </recommendedName>
    <alternativeName>
        <fullName evidence="5">N5-glutamine methyltransferase PrmC</fullName>
    </alternativeName>
    <alternativeName>
        <fullName evidence="5">Protein-(glutamine-N5) MTase PrmC</fullName>
    </alternativeName>
    <alternativeName>
        <fullName evidence="5">Protein-glutamine N-methyltransferase PrmC</fullName>
    </alternativeName>
</protein>
<dbReference type="GO" id="GO:0032259">
    <property type="term" value="P:methylation"/>
    <property type="evidence" value="ECO:0007669"/>
    <property type="project" value="UniProtKB-KW"/>
</dbReference>
<dbReference type="SUPFAM" id="SSF53335">
    <property type="entry name" value="S-adenosyl-L-methionine-dependent methyltransferases"/>
    <property type="match status" value="1"/>
</dbReference>
<evidence type="ECO:0000313" key="9">
    <source>
        <dbReference type="Proteomes" id="UP000622405"/>
    </source>
</evidence>
<dbReference type="PANTHER" id="PTHR18895">
    <property type="entry name" value="HEMK METHYLTRANSFERASE"/>
    <property type="match status" value="1"/>
</dbReference>
<evidence type="ECO:0000256" key="4">
    <source>
        <dbReference type="ARBA" id="ARBA00048391"/>
    </source>
</evidence>
<name>A0ABR6YXX4_9FIRM</name>
<dbReference type="InterPro" id="IPR004556">
    <property type="entry name" value="HemK-like"/>
</dbReference>
<evidence type="ECO:0000259" key="7">
    <source>
        <dbReference type="Pfam" id="PF17827"/>
    </source>
</evidence>
<gene>
    <name evidence="5 8" type="primary">prmC</name>
    <name evidence="8" type="ORF">GH811_10595</name>
</gene>
<accession>A0ABR6YXX4</accession>
<keyword evidence="3 5" id="KW-0949">S-adenosyl-L-methionine</keyword>
<evidence type="ECO:0000256" key="5">
    <source>
        <dbReference type="HAMAP-Rule" id="MF_02126"/>
    </source>
</evidence>
<dbReference type="InterPro" id="IPR050320">
    <property type="entry name" value="N5-glutamine_MTase"/>
</dbReference>
<keyword evidence="1 5" id="KW-0489">Methyltransferase</keyword>
<feature type="domain" description="Methyltransferase small" evidence="6">
    <location>
        <begin position="103"/>
        <end position="207"/>
    </location>
</feature>
<feature type="binding site" evidence="5">
    <location>
        <position position="145"/>
    </location>
    <ligand>
        <name>S-adenosyl-L-methionine</name>
        <dbReference type="ChEBI" id="CHEBI:59789"/>
    </ligand>
</feature>
<dbReference type="EMBL" id="WJBE01000008">
    <property type="protein sequence ID" value="MBC3900065.1"/>
    <property type="molecule type" value="Genomic_DNA"/>
</dbReference>
<evidence type="ECO:0000256" key="1">
    <source>
        <dbReference type="ARBA" id="ARBA00022603"/>
    </source>
</evidence>
<dbReference type="Gene3D" id="3.40.50.150">
    <property type="entry name" value="Vaccinia Virus protein VP39"/>
    <property type="match status" value="1"/>
</dbReference>
<dbReference type="PROSITE" id="PS00092">
    <property type="entry name" value="N6_MTASE"/>
    <property type="match status" value="1"/>
</dbReference>
<comment type="catalytic activity">
    <reaction evidence="4 5">
        <text>L-glutaminyl-[peptide chain release factor] + S-adenosyl-L-methionine = N(5)-methyl-L-glutaminyl-[peptide chain release factor] + S-adenosyl-L-homocysteine + H(+)</text>
        <dbReference type="Rhea" id="RHEA:42896"/>
        <dbReference type="Rhea" id="RHEA-COMP:10271"/>
        <dbReference type="Rhea" id="RHEA-COMP:10272"/>
        <dbReference type="ChEBI" id="CHEBI:15378"/>
        <dbReference type="ChEBI" id="CHEBI:30011"/>
        <dbReference type="ChEBI" id="CHEBI:57856"/>
        <dbReference type="ChEBI" id="CHEBI:59789"/>
        <dbReference type="ChEBI" id="CHEBI:61891"/>
        <dbReference type="EC" id="2.1.1.297"/>
    </reaction>
</comment>
<dbReference type="Pfam" id="PF17827">
    <property type="entry name" value="PrmC_N"/>
    <property type="match status" value="1"/>
</dbReference>
<sequence length="294" mass="32827">MTIKEILDFGRLTLAQAGIEYPGLEAEILLSRILDQDRVYFYTHSQEVVDLERIETYRSAIKRRCQLEPVAYILGKKEFMGMDFFVNDDVLIPRPDTEPMVEYLLEYLQVNYPEGAKVLDLCTGSGAIGISIKKYFKPAIVSLSDFSEAALAVAKINAAQLVKGDLSLYQGDLFAAIPQGETFDVIVSNPPYIRRAEMSGLARDIVEYEPHLALDGGESGLDFYRRIIAEAYLFLEKDGLLALEIGDDQAADVIELLTHDGYQEIQTITDLSGQIRCLTGKLSSLKPRDNNKLG</sequence>
<evidence type="ECO:0000313" key="8">
    <source>
        <dbReference type="EMBL" id="MBC3900065.1"/>
    </source>
</evidence>
<keyword evidence="2 5" id="KW-0808">Transferase</keyword>
<dbReference type="InterPro" id="IPR019874">
    <property type="entry name" value="RF_methyltr_PrmC"/>
</dbReference>
<dbReference type="InterPro" id="IPR029063">
    <property type="entry name" value="SAM-dependent_MTases_sf"/>
</dbReference>
<dbReference type="NCBIfam" id="TIGR00536">
    <property type="entry name" value="hemK_fam"/>
    <property type="match status" value="1"/>
</dbReference>
<dbReference type="Gene3D" id="1.10.8.10">
    <property type="entry name" value="DNA helicase RuvA subunit, C-terminal domain"/>
    <property type="match status" value="1"/>
</dbReference>
<dbReference type="EC" id="2.1.1.297" evidence="5"/>
<comment type="caution">
    <text evidence="5">Lacks conserved residue(s) required for the propagation of feature annotation.</text>
</comment>
<dbReference type="CDD" id="cd02440">
    <property type="entry name" value="AdoMet_MTases"/>
    <property type="match status" value="1"/>
</dbReference>
<dbReference type="PANTHER" id="PTHR18895:SF74">
    <property type="entry name" value="MTRF1L RELEASE FACTOR GLUTAMINE METHYLTRANSFERASE"/>
    <property type="match status" value="1"/>
</dbReference>
<comment type="similarity">
    <text evidence="5">Belongs to the protein N5-glutamine methyltransferase family. PrmC subfamily.</text>
</comment>
<evidence type="ECO:0000256" key="2">
    <source>
        <dbReference type="ARBA" id="ARBA00022679"/>
    </source>
</evidence>
<dbReference type="RefSeq" id="WP_186894414.1">
    <property type="nucleotide sequence ID" value="NZ_WJBE01000008.1"/>
</dbReference>
<evidence type="ECO:0000259" key="6">
    <source>
        <dbReference type="Pfam" id="PF05175"/>
    </source>
</evidence>
<dbReference type="Proteomes" id="UP000622405">
    <property type="component" value="Unassembled WGS sequence"/>
</dbReference>
<dbReference type="Pfam" id="PF05175">
    <property type="entry name" value="MTS"/>
    <property type="match status" value="1"/>
</dbReference>
<dbReference type="HAMAP" id="MF_02126">
    <property type="entry name" value="RF_methyltr_PrmC"/>
    <property type="match status" value="1"/>
</dbReference>
<evidence type="ECO:0000256" key="3">
    <source>
        <dbReference type="ARBA" id="ARBA00022691"/>
    </source>
</evidence>
<dbReference type="InterPro" id="IPR002052">
    <property type="entry name" value="DNA_methylase_N6_adenine_CS"/>
</dbReference>
<comment type="function">
    <text evidence="5">Methylates the class 1 translation termination release factors RF1/PrfA and RF2/PrfB on the glutamine residue of the universally conserved GGQ motif.</text>
</comment>
<keyword evidence="9" id="KW-1185">Reference proteome</keyword>
<feature type="binding site" evidence="5">
    <location>
        <begin position="189"/>
        <end position="192"/>
    </location>
    <ligand>
        <name>substrate</name>
    </ligand>
</feature>
<dbReference type="NCBIfam" id="TIGR03534">
    <property type="entry name" value="RF_mod_PrmC"/>
    <property type="match status" value="1"/>
</dbReference>
<reference evidence="8 9" key="1">
    <citation type="journal article" date="2020" name="mSystems">
        <title>Defining Genomic and Predicted Metabolic Features of the Acetobacterium Genus.</title>
        <authorList>
            <person name="Ross D.E."/>
            <person name="Marshall C.W."/>
            <person name="Gulliver D."/>
            <person name="May H.D."/>
            <person name="Norman R.S."/>
        </authorList>
    </citation>
    <scope>NUCLEOTIDE SEQUENCE [LARGE SCALE GENOMIC DNA]</scope>
    <source>
        <strain evidence="8 9">DSM 4132</strain>
    </source>
</reference>
<dbReference type="GO" id="GO:0102559">
    <property type="term" value="F:peptide chain release factor N(5)-glutamine methyltransferase activity"/>
    <property type="evidence" value="ECO:0007669"/>
    <property type="project" value="UniProtKB-EC"/>
</dbReference>
<organism evidence="8 9">
    <name type="scientific">Acetobacterium malicum</name>
    <dbReference type="NCBI Taxonomy" id="52692"/>
    <lineage>
        <taxon>Bacteria</taxon>
        <taxon>Bacillati</taxon>
        <taxon>Bacillota</taxon>
        <taxon>Clostridia</taxon>
        <taxon>Eubacteriales</taxon>
        <taxon>Eubacteriaceae</taxon>
        <taxon>Acetobacterium</taxon>
    </lineage>
</organism>
<comment type="caution">
    <text evidence="8">The sequence shown here is derived from an EMBL/GenBank/DDBJ whole genome shotgun (WGS) entry which is preliminary data.</text>
</comment>
<feature type="domain" description="Release factor glutamine methyltransferase N-terminal" evidence="7">
    <location>
        <begin position="5"/>
        <end position="75"/>
    </location>
</feature>
<feature type="binding site" evidence="5">
    <location>
        <position position="189"/>
    </location>
    <ligand>
        <name>S-adenosyl-L-methionine</name>
        <dbReference type="ChEBI" id="CHEBI:59789"/>
    </ligand>
</feature>